<dbReference type="AlphaFoldDB" id="A0A1H6CCC4"/>
<dbReference type="RefSeq" id="WP_103935272.1">
    <property type="nucleotide sequence ID" value="NZ_FNVA01000009.1"/>
</dbReference>
<feature type="domain" description="DUF4097" evidence="3">
    <location>
        <begin position="200"/>
        <end position="335"/>
    </location>
</feature>
<feature type="transmembrane region" description="Helical" evidence="2">
    <location>
        <begin position="58"/>
        <end position="79"/>
    </location>
</feature>
<feature type="transmembrane region" description="Helical" evidence="2">
    <location>
        <begin position="121"/>
        <end position="144"/>
    </location>
</feature>
<dbReference type="EMBL" id="FNVA01000009">
    <property type="protein sequence ID" value="SEG70604.1"/>
    <property type="molecule type" value="Genomic_DNA"/>
</dbReference>
<accession>A0A1H6CCC4</accession>
<evidence type="ECO:0000256" key="2">
    <source>
        <dbReference type="SAM" id="Phobius"/>
    </source>
</evidence>
<dbReference type="Proteomes" id="UP000236728">
    <property type="component" value="Unassembled WGS sequence"/>
</dbReference>
<dbReference type="Pfam" id="PF13349">
    <property type="entry name" value="DUF4097"/>
    <property type="match status" value="2"/>
</dbReference>
<feature type="compositionally biased region" description="Low complexity" evidence="1">
    <location>
        <begin position="545"/>
        <end position="559"/>
    </location>
</feature>
<feature type="compositionally biased region" description="Pro residues" evidence="1">
    <location>
        <begin position="512"/>
        <end position="524"/>
    </location>
</feature>
<dbReference type="InterPro" id="IPR025164">
    <property type="entry name" value="Toastrack_DUF4097"/>
</dbReference>
<feature type="domain" description="DUF4097" evidence="3">
    <location>
        <begin position="389"/>
        <end position="505"/>
    </location>
</feature>
<dbReference type="PANTHER" id="PTHR34094">
    <property type="match status" value="1"/>
</dbReference>
<sequence length="559" mass="59620">MSAYPPPPSGSPFPPNSREAWKAQQRNLKEQRRAMKYQARMQRAQWRVQRRALRRRSIVGPLVLVLLGVLFLLAQGGRISWGQLIEWYGRWWPIVLIAAGMILLLEWALDHSREDEQGQPAPGRILGAGVVLLLMCMAAVGIGLRYSNMGMEWRNHWFGPGWTGLAQAVGDEHDSDSSNDHEIAQDGSLVIRSPHGDVTVTGTSDDGKIHVSTHKHVWAWQDSDAQAREQELEPSFSGSNSHVILTIASTNAGQADITIEVPETTTVTVEANRGAVNVSSLHATVEVTSNHGNVDLGDITGSVSLHMNNDDGSLNGHDITGTVTLEGHAGDITLTDVGGPVSLQGDFFGTTHVERVRNDLRFATSRTQFEAQRVDGTVEISGGSNGDLEGHEILGPVVLKTRNRNITLERLQGSVSVTNRNGDVNITQAPPLASVQVDNSHGSVNVGLPEGQGFSLSASTRHGDLENDFDVAETTSGDRKILTGSVSGGGPAVTLTTTDGDVTVRKTSVEPLAPPPPPAPPAVPALPARPARPAKPARPAPEAKPAPAAHPAAPSAVTF</sequence>
<organism evidence="4 5">
    <name type="scientific">Bryocella elongata</name>
    <dbReference type="NCBI Taxonomy" id="863522"/>
    <lineage>
        <taxon>Bacteria</taxon>
        <taxon>Pseudomonadati</taxon>
        <taxon>Acidobacteriota</taxon>
        <taxon>Terriglobia</taxon>
        <taxon>Terriglobales</taxon>
        <taxon>Acidobacteriaceae</taxon>
        <taxon>Bryocella</taxon>
    </lineage>
</organism>
<dbReference type="PANTHER" id="PTHR34094:SF1">
    <property type="entry name" value="PROTEIN FAM185A"/>
    <property type="match status" value="1"/>
</dbReference>
<feature type="region of interest" description="Disordered" evidence="1">
    <location>
        <begin position="169"/>
        <end position="188"/>
    </location>
</feature>
<reference evidence="4 5" key="1">
    <citation type="submission" date="2016-10" db="EMBL/GenBank/DDBJ databases">
        <authorList>
            <person name="de Groot N.N."/>
        </authorList>
    </citation>
    <scope>NUCLEOTIDE SEQUENCE [LARGE SCALE GENOMIC DNA]</scope>
    <source>
        <strain evidence="4 5">DSM 22489</strain>
    </source>
</reference>
<name>A0A1H6CCC4_9BACT</name>
<evidence type="ECO:0000256" key="1">
    <source>
        <dbReference type="SAM" id="MobiDB-lite"/>
    </source>
</evidence>
<feature type="region of interest" description="Disordered" evidence="1">
    <location>
        <begin position="507"/>
        <end position="559"/>
    </location>
</feature>
<protein>
    <submittedName>
        <fullName evidence="4">Putative adhesin</fullName>
    </submittedName>
</protein>
<keyword evidence="5" id="KW-1185">Reference proteome</keyword>
<keyword evidence="2" id="KW-1133">Transmembrane helix</keyword>
<feature type="region of interest" description="Disordered" evidence="1">
    <location>
        <begin position="438"/>
        <end position="460"/>
    </location>
</feature>
<gene>
    <name evidence="4" type="ORF">SAMN05421819_4450</name>
</gene>
<evidence type="ECO:0000313" key="4">
    <source>
        <dbReference type="EMBL" id="SEG70604.1"/>
    </source>
</evidence>
<feature type="compositionally biased region" description="Basic and acidic residues" evidence="1">
    <location>
        <begin position="170"/>
        <end position="184"/>
    </location>
</feature>
<dbReference type="OrthoDB" id="127291at2"/>
<feature type="region of interest" description="Disordered" evidence="1">
    <location>
        <begin position="483"/>
        <end position="502"/>
    </location>
</feature>
<evidence type="ECO:0000259" key="3">
    <source>
        <dbReference type="Pfam" id="PF13349"/>
    </source>
</evidence>
<feature type="transmembrane region" description="Helical" evidence="2">
    <location>
        <begin position="91"/>
        <end position="109"/>
    </location>
</feature>
<keyword evidence="2" id="KW-0472">Membrane</keyword>
<evidence type="ECO:0000313" key="5">
    <source>
        <dbReference type="Proteomes" id="UP000236728"/>
    </source>
</evidence>
<keyword evidence="2" id="KW-0812">Transmembrane</keyword>
<proteinExistence type="predicted"/>